<gene>
    <name evidence="1" type="ORF">LH29_05870</name>
</gene>
<dbReference type="Proteomes" id="UP000032544">
    <property type="component" value="Unassembled WGS sequence"/>
</dbReference>
<keyword evidence="2" id="KW-1185">Reference proteome</keyword>
<name>A0A0D8JGE7_9BACT</name>
<protein>
    <submittedName>
        <fullName evidence="1">Uncharacterized protein</fullName>
    </submittedName>
</protein>
<accession>A0A0D8JGE7</accession>
<dbReference type="AlphaFoldDB" id="A0A0D8JGE7"/>
<sequence length="448" mass="52336">MRKLNSVFLQICLLLIFVFTVFIAGAQQQEINNEVVSFKKQELNWGLILGVSKETEELLSDESRFDEDRTLLNGKFRIENTYWNLLDYKQERLNMRFEVGPYGGYGDWIDSSKVEYIIADQDFYGVRTSANIDYSYRFYYDTKSYTVIDVSAWGRYEVYKQNLDGTSTDSLGVTTPVDVSDTKDRLRYGLNAKGGWGSGRLSPMNHLMTAHYLLEKYYPGRLFSDYEIAQFAQVIANIKHNRDFKGGHVPEKEMEEVVDFIRSTFVLASPESMAAEWHFSEFDPRYQGNRFEIGPHFKYYNQEPDFLFGGYIQYDNAKYVNVKWNRNLSAGLVYNRYTKTDMEYIDEYLVNSNVSRDWATADINLGWSYYPNLKTQFDFGMRYVPGIQLNNFDEVGTLSNNFIPYVAYFTQLNSKSRVNLNFAWRIADGEQFVVPGPEFSLSIYRSKY</sequence>
<evidence type="ECO:0000313" key="2">
    <source>
        <dbReference type="Proteomes" id="UP000032544"/>
    </source>
</evidence>
<organism evidence="1 2">
    <name type="scientific">Draconibacterium sediminis</name>
    <dbReference type="NCBI Taxonomy" id="1544798"/>
    <lineage>
        <taxon>Bacteria</taxon>
        <taxon>Pseudomonadati</taxon>
        <taxon>Bacteroidota</taxon>
        <taxon>Bacteroidia</taxon>
        <taxon>Marinilabiliales</taxon>
        <taxon>Prolixibacteraceae</taxon>
        <taxon>Draconibacterium</taxon>
    </lineage>
</organism>
<evidence type="ECO:0000313" key="1">
    <source>
        <dbReference type="EMBL" id="KJF44948.1"/>
    </source>
</evidence>
<comment type="caution">
    <text evidence="1">The sequence shown here is derived from an EMBL/GenBank/DDBJ whole genome shotgun (WGS) entry which is preliminary data.</text>
</comment>
<dbReference type="OrthoDB" id="1113811at2"/>
<dbReference type="RefSeq" id="WP_045026592.1">
    <property type="nucleotide sequence ID" value="NZ_JRHC01000001.1"/>
</dbReference>
<proteinExistence type="predicted"/>
<reference evidence="1 2" key="1">
    <citation type="submission" date="2014-09" db="EMBL/GenBank/DDBJ databases">
        <title>Draft Genome Sequence of Draconibacterium sp. JN14CK-3.</title>
        <authorList>
            <person name="Dong C."/>
            <person name="Lai Q."/>
            <person name="Shao Z."/>
        </authorList>
    </citation>
    <scope>NUCLEOTIDE SEQUENCE [LARGE SCALE GENOMIC DNA]</scope>
    <source>
        <strain evidence="1 2">JN14CK-3</strain>
    </source>
</reference>
<dbReference type="EMBL" id="JRHC01000001">
    <property type="protein sequence ID" value="KJF44948.1"/>
    <property type="molecule type" value="Genomic_DNA"/>
</dbReference>